<dbReference type="Pfam" id="PF14604">
    <property type="entry name" value="SH3_9"/>
    <property type="match status" value="1"/>
</dbReference>
<comment type="caution">
    <text evidence="4">The sequence shown here is derived from an EMBL/GenBank/DDBJ whole genome shotgun (WGS) entry which is preliminary data.</text>
</comment>
<feature type="domain" description="SH3" evidence="3">
    <location>
        <begin position="72"/>
        <end position="133"/>
    </location>
</feature>
<dbReference type="EMBL" id="JABAYA010000033">
    <property type="protein sequence ID" value="KAF7728661.1"/>
    <property type="molecule type" value="Genomic_DNA"/>
</dbReference>
<sequence>MVRQSRADYFTFKEYSFDEDQRIYSRLADISNSSSTAIGSNKMAVSPMARSPMFTQLPLKPDTPSWSEAQAPTEEFHLVIHPYTAQLTDELVLQIGDVMYLSAKFDDGWALGYNVATGLKGVFPSVCTVPAPAAVVDELMLGETSSKTQLELGKSPLPSQGQVPSQQQDFALRMARMRDNLQRSRSLGILSKPIPRNTTLTYHNTIPKRTASIRMPAFSDVTPMSNAFVRPRNMERVLVQTQKPDEVYELH</sequence>
<dbReference type="AlphaFoldDB" id="A0A8H7BRE1"/>
<dbReference type="Proteomes" id="UP000605846">
    <property type="component" value="Unassembled WGS sequence"/>
</dbReference>
<organism evidence="4 5">
    <name type="scientific">Apophysomyces ossiformis</name>
    <dbReference type="NCBI Taxonomy" id="679940"/>
    <lineage>
        <taxon>Eukaryota</taxon>
        <taxon>Fungi</taxon>
        <taxon>Fungi incertae sedis</taxon>
        <taxon>Mucoromycota</taxon>
        <taxon>Mucoromycotina</taxon>
        <taxon>Mucoromycetes</taxon>
        <taxon>Mucorales</taxon>
        <taxon>Mucorineae</taxon>
        <taxon>Mucoraceae</taxon>
        <taxon>Apophysomyces</taxon>
    </lineage>
</organism>
<accession>A0A8H7BRE1</accession>
<evidence type="ECO:0000256" key="1">
    <source>
        <dbReference type="ARBA" id="ARBA00022443"/>
    </source>
</evidence>
<evidence type="ECO:0000313" key="4">
    <source>
        <dbReference type="EMBL" id="KAF7728661.1"/>
    </source>
</evidence>
<gene>
    <name evidence="4" type="ORF">EC973_005698</name>
</gene>
<evidence type="ECO:0000256" key="2">
    <source>
        <dbReference type="PROSITE-ProRule" id="PRU00192"/>
    </source>
</evidence>
<protein>
    <recommendedName>
        <fullName evidence="3">SH3 domain-containing protein</fullName>
    </recommendedName>
</protein>
<dbReference type="InterPro" id="IPR001452">
    <property type="entry name" value="SH3_domain"/>
</dbReference>
<keyword evidence="5" id="KW-1185">Reference proteome</keyword>
<dbReference type="Gene3D" id="2.30.30.40">
    <property type="entry name" value="SH3 Domains"/>
    <property type="match status" value="1"/>
</dbReference>
<dbReference type="OrthoDB" id="5340910at2759"/>
<evidence type="ECO:0000313" key="5">
    <source>
        <dbReference type="Proteomes" id="UP000605846"/>
    </source>
</evidence>
<keyword evidence="1 2" id="KW-0728">SH3 domain</keyword>
<dbReference type="SMART" id="SM00326">
    <property type="entry name" value="SH3"/>
    <property type="match status" value="1"/>
</dbReference>
<dbReference type="InterPro" id="IPR036028">
    <property type="entry name" value="SH3-like_dom_sf"/>
</dbReference>
<reference evidence="4" key="1">
    <citation type="submission" date="2020-01" db="EMBL/GenBank/DDBJ databases">
        <title>Genome Sequencing of Three Apophysomyces-Like Fungal Strains Confirms a Novel Fungal Genus in the Mucoromycota with divergent Burkholderia-like Endosymbiotic Bacteria.</title>
        <authorList>
            <person name="Stajich J.E."/>
            <person name="Macias A.M."/>
            <person name="Carter-House D."/>
            <person name="Lovett B."/>
            <person name="Kasson L.R."/>
            <person name="Berry K."/>
            <person name="Grigoriev I."/>
            <person name="Chang Y."/>
            <person name="Spatafora J."/>
            <person name="Kasson M.T."/>
        </authorList>
    </citation>
    <scope>NUCLEOTIDE SEQUENCE</scope>
    <source>
        <strain evidence="4">NRRL A-21654</strain>
    </source>
</reference>
<dbReference type="SUPFAM" id="SSF50044">
    <property type="entry name" value="SH3-domain"/>
    <property type="match status" value="1"/>
</dbReference>
<evidence type="ECO:0000259" key="3">
    <source>
        <dbReference type="PROSITE" id="PS50002"/>
    </source>
</evidence>
<name>A0A8H7BRE1_9FUNG</name>
<dbReference type="PROSITE" id="PS50002">
    <property type="entry name" value="SH3"/>
    <property type="match status" value="1"/>
</dbReference>
<proteinExistence type="predicted"/>